<reference evidence="11" key="1">
    <citation type="submission" date="2020-05" db="EMBL/GenBank/DDBJ databases">
        <authorList>
            <person name="Chiriac C."/>
            <person name="Salcher M."/>
            <person name="Ghai R."/>
            <person name="Kavagutti S V."/>
        </authorList>
    </citation>
    <scope>NUCLEOTIDE SEQUENCE</scope>
</reference>
<dbReference type="PANTHER" id="PTHR30040:SF2">
    <property type="entry name" value="FAD:PROTEIN FMN TRANSFERASE"/>
    <property type="match status" value="1"/>
</dbReference>
<evidence type="ECO:0000256" key="10">
    <source>
        <dbReference type="ARBA" id="ARBA00048540"/>
    </source>
</evidence>
<evidence type="ECO:0000256" key="8">
    <source>
        <dbReference type="ARBA" id="ARBA00022842"/>
    </source>
</evidence>
<keyword evidence="5" id="KW-0808">Transferase</keyword>
<evidence type="ECO:0000256" key="2">
    <source>
        <dbReference type="ARBA" id="ARBA00011955"/>
    </source>
</evidence>
<comment type="cofactor">
    <cofactor evidence="1">
        <name>Mg(2+)</name>
        <dbReference type="ChEBI" id="CHEBI:18420"/>
    </cofactor>
</comment>
<dbReference type="InterPro" id="IPR003374">
    <property type="entry name" value="ApbE-like_sf"/>
</dbReference>
<evidence type="ECO:0000256" key="3">
    <source>
        <dbReference type="ARBA" id="ARBA00016337"/>
    </source>
</evidence>
<evidence type="ECO:0000256" key="7">
    <source>
        <dbReference type="ARBA" id="ARBA00022827"/>
    </source>
</evidence>
<dbReference type="InterPro" id="IPR024932">
    <property type="entry name" value="ApbE"/>
</dbReference>
<dbReference type="Gene3D" id="3.10.520.10">
    <property type="entry name" value="ApbE-like domains"/>
    <property type="match status" value="2"/>
</dbReference>
<keyword evidence="6" id="KW-0479">Metal-binding</keyword>
<sequence length="259" mass="27010">MRPAGGGSRSFVFPTMGTMASLAIASHVGVETADAAARACVDSLAGDERRFSHYSDSSDIERWRRGEPIDAKALHEIRVVLDECLLLEIASDGVFSVTNPGTGRLDTAGYVKGHAIGKAAEAIRHAGVDDFSLNVGGDTYCGGQPAPDRAWRIGVAHPHRSRGVAAVVEVRDGAVATSGIAQRGDHIWHVRPSQALAPSRIVSFTVTGPDIATADAYATIGFAMGERGIAWVNAHEGFGSLAIRADGRMTGDAPGLLAG</sequence>
<keyword evidence="4" id="KW-0285">Flavoprotein</keyword>
<keyword evidence="7" id="KW-0274">FAD</keyword>
<dbReference type="GO" id="GO:0046872">
    <property type="term" value="F:metal ion binding"/>
    <property type="evidence" value="ECO:0007669"/>
    <property type="project" value="UniProtKB-KW"/>
</dbReference>
<keyword evidence="8" id="KW-0460">Magnesium</keyword>
<protein>
    <recommendedName>
        <fullName evidence="3">FAD:protein FMN transferase</fullName>
        <ecNumber evidence="2">2.7.1.180</ecNumber>
    </recommendedName>
    <alternativeName>
        <fullName evidence="9">Flavin transferase</fullName>
    </alternativeName>
</protein>
<name>A0A6J7DQV8_9ZZZZ</name>
<dbReference type="EMBL" id="CAFBLS010000057">
    <property type="protein sequence ID" value="CAB4869683.1"/>
    <property type="molecule type" value="Genomic_DNA"/>
</dbReference>
<evidence type="ECO:0000256" key="9">
    <source>
        <dbReference type="ARBA" id="ARBA00031306"/>
    </source>
</evidence>
<evidence type="ECO:0000313" key="11">
    <source>
        <dbReference type="EMBL" id="CAB4869683.1"/>
    </source>
</evidence>
<dbReference type="AlphaFoldDB" id="A0A6J7DQV8"/>
<dbReference type="GO" id="GO:0016740">
    <property type="term" value="F:transferase activity"/>
    <property type="evidence" value="ECO:0007669"/>
    <property type="project" value="UniProtKB-KW"/>
</dbReference>
<evidence type="ECO:0000256" key="4">
    <source>
        <dbReference type="ARBA" id="ARBA00022630"/>
    </source>
</evidence>
<evidence type="ECO:0000256" key="5">
    <source>
        <dbReference type="ARBA" id="ARBA00022679"/>
    </source>
</evidence>
<gene>
    <name evidence="11" type="ORF">UFOPK3402_00626</name>
</gene>
<organism evidence="11">
    <name type="scientific">freshwater metagenome</name>
    <dbReference type="NCBI Taxonomy" id="449393"/>
    <lineage>
        <taxon>unclassified sequences</taxon>
        <taxon>metagenomes</taxon>
        <taxon>ecological metagenomes</taxon>
    </lineage>
</organism>
<evidence type="ECO:0000256" key="6">
    <source>
        <dbReference type="ARBA" id="ARBA00022723"/>
    </source>
</evidence>
<dbReference type="SUPFAM" id="SSF143631">
    <property type="entry name" value="ApbE-like"/>
    <property type="match status" value="1"/>
</dbReference>
<dbReference type="PANTHER" id="PTHR30040">
    <property type="entry name" value="THIAMINE BIOSYNTHESIS LIPOPROTEIN APBE"/>
    <property type="match status" value="1"/>
</dbReference>
<dbReference type="Pfam" id="PF02424">
    <property type="entry name" value="ApbE"/>
    <property type="match status" value="1"/>
</dbReference>
<dbReference type="EC" id="2.7.1.180" evidence="2"/>
<comment type="catalytic activity">
    <reaction evidence="10">
        <text>L-threonyl-[protein] + FAD = FMN-L-threonyl-[protein] + AMP + H(+)</text>
        <dbReference type="Rhea" id="RHEA:36847"/>
        <dbReference type="Rhea" id="RHEA-COMP:11060"/>
        <dbReference type="Rhea" id="RHEA-COMP:11061"/>
        <dbReference type="ChEBI" id="CHEBI:15378"/>
        <dbReference type="ChEBI" id="CHEBI:30013"/>
        <dbReference type="ChEBI" id="CHEBI:57692"/>
        <dbReference type="ChEBI" id="CHEBI:74257"/>
        <dbReference type="ChEBI" id="CHEBI:456215"/>
        <dbReference type="EC" id="2.7.1.180"/>
    </reaction>
</comment>
<proteinExistence type="predicted"/>
<evidence type="ECO:0000256" key="1">
    <source>
        <dbReference type="ARBA" id="ARBA00001946"/>
    </source>
</evidence>
<accession>A0A6J7DQV8</accession>